<proteinExistence type="predicted"/>
<name>A0ABR1WRP7_9PEZI</name>
<protein>
    <submittedName>
        <fullName evidence="2">Uncharacterized protein</fullName>
    </submittedName>
</protein>
<reference evidence="2 3" key="1">
    <citation type="submission" date="2023-01" db="EMBL/GenBank/DDBJ databases">
        <title>Analysis of 21 Apiospora genomes using comparative genomics revels a genus with tremendous synthesis potential of carbohydrate active enzymes and secondary metabolites.</title>
        <authorList>
            <person name="Sorensen T."/>
        </authorList>
    </citation>
    <scope>NUCLEOTIDE SEQUENCE [LARGE SCALE GENOMIC DNA]</scope>
    <source>
        <strain evidence="2 3">CBS 114990</strain>
    </source>
</reference>
<gene>
    <name evidence="2" type="ORF">PG997_006641</name>
</gene>
<dbReference type="EMBL" id="JAQQWN010000005">
    <property type="protein sequence ID" value="KAK8085370.1"/>
    <property type="molecule type" value="Genomic_DNA"/>
</dbReference>
<evidence type="ECO:0000313" key="3">
    <source>
        <dbReference type="Proteomes" id="UP001433268"/>
    </source>
</evidence>
<keyword evidence="1" id="KW-0812">Transmembrane</keyword>
<organism evidence="2 3">
    <name type="scientific">Apiospora hydei</name>
    <dbReference type="NCBI Taxonomy" id="1337664"/>
    <lineage>
        <taxon>Eukaryota</taxon>
        <taxon>Fungi</taxon>
        <taxon>Dikarya</taxon>
        <taxon>Ascomycota</taxon>
        <taxon>Pezizomycotina</taxon>
        <taxon>Sordariomycetes</taxon>
        <taxon>Xylariomycetidae</taxon>
        <taxon>Amphisphaeriales</taxon>
        <taxon>Apiosporaceae</taxon>
        <taxon>Apiospora</taxon>
    </lineage>
</organism>
<accession>A0ABR1WRP7</accession>
<comment type="caution">
    <text evidence="2">The sequence shown here is derived from an EMBL/GenBank/DDBJ whole genome shotgun (WGS) entry which is preliminary data.</text>
</comment>
<sequence>MVKERRQTDDNEIDKLFSIIMKPTPGVSETCHQYDDPITNLNQSGDKSVTTGFQDAVIAPTMESPSFKRTASELATAIIGCIVGAPTVAADLVSIVLGWDVTKTKLGVWFSHRRGS</sequence>
<keyword evidence="1" id="KW-1133">Transmembrane helix</keyword>
<feature type="transmembrane region" description="Helical" evidence="1">
    <location>
        <begin position="74"/>
        <end position="99"/>
    </location>
</feature>
<dbReference type="Proteomes" id="UP001433268">
    <property type="component" value="Unassembled WGS sequence"/>
</dbReference>
<keyword evidence="1" id="KW-0472">Membrane</keyword>
<evidence type="ECO:0000256" key="1">
    <source>
        <dbReference type="SAM" id="Phobius"/>
    </source>
</evidence>
<keyword evidence="3" id="KW-1185">Reference proteome</keyword>
<dbReference type="RefSeq" id="XP_066669879.1">
    <property type="nucleotide sequence ID" value="XM_066810956.1"/>
</dbReference>
<dbReference type="GeneID" id="92044016"/>
<evidence type="ECO:0000313" key="2">
    <source>
        <dbReference type="EMBL" id="KAK8085370.1"/>
    </source>
</evidence>